<evidence type="ECO:0000313" key="1">
    <source>
        <dbReference type="EMBL" id="KKL50497.1"/>
    </source>
</evidence>
<sequence length="211" mass="22511">MRRLLLLALLLVPVFGIGQVDTRDGTAITTATTIDSVSTMDTADGQAVTAGASCSTQSLDQNATTDNNDKNFLTTHARGQSFPTTAFGGGTKDVHRILIRLATGETANPNIALRFDDDTDMSSEYMGGEATGTCSGAGECTLTFPSGNRPSVSQSTTYYFFMHTDVSMSTGIDRNLSGGSWTYYFDNTSAVWTGLSTTASTDLYFKVYLCD</sequence>
<comment type="caution">
    <text evidence="1">The sequence shown here is derived from an EMBL/GenBank/DDBJ whole genome shotgun (WGS) entry which is preliminary data.</text>
</comment>
<accession>A0A0F9FHA4</accession>
<dbReference type="EMBL" id="LAZR01032576">
    <property type="protein sequence ID" value="KKL50497.1"/>
    <property type="molecule type" value="Genomic_DNA"/>
</dbReference>
<reference evidence="1" key="1">
    <citation type="journal article" date="2015" name="Nature">
        <title>Complex archaea that bridge the gap between prokaryotes and eukaryotes.</title>
        <authorList>
            <person name="Spang A."/>
            <person name="Saw J.H."/>
            <person name="Jorgensen S.L."/>
            <person name="Zaremba-Niedzwiedzka K."/>
            <person name="Martijn J."/>
            <person name="Lind A.E."/>
            <person name="van Eijk R."/>
            <person name="Schleper C."/>
            <person name="Guy L."/>
            <person name="Ettema T.J."/>
        </authorList>
    </citation>
    <scope>NUCLEOTIDE SEQUENCE</scope>
</reference>
<dbReference type="AlphaFoldDB" id="A0A0F9FHA4"/>
<organism evidence="1">
    <name type="scientific">marine sediment metagenome</name>
    <dbReference type="NCBI Taxonomy" id="412755"/>
    <lineage>
        <taxon>unclassified sequences</taxon>
        <taxon>metagenomes</taxon>
        <taxon>ecological metagenomes</taxon>
    </lineage>
</organism>
<proteinExistence type="predicted"/>
<protein>
    <submittedName>
        <fullName evidence="1">Uncharacterized protein</fullName>
    </submittedName>
</protein>
<name>A0A0F9FHA4_9ZZZZ</name>
<gene>
    <name evidence="1" type="ORF">LCGC14_2304900</name>
</gene>